<gene>
    <name evidence="1" type="ORF">Plil01_000785400</name>
</gene>
<proteinExistence type="predicted"/>
<keyword evidence="2" id="KW-1185">Reference proteome</keyword>
<protein>
    <submittedName>
        <fullName evidence="1">Unnamed protein product</fullName>
    </submittedName>
</protein>
<dbReference type="AlphaFoldDB" id="A0A9W6WNA0"/>
<dbReference type="Proteomes" id="UP001165083">
    <property type="component" value="Unassembled WGS sequence"/>
</dbReference>
<evidence type="ECO:0000313" key="1">
    <source>
        <dbReference type="EMBL" id="GMF20266.1"/>
    </source>
</evidence>
<organism evidence="1 2">
    <name type="scientific">Phytophthora lilii</name>
    <dbReference type="NCBI Taxonomy" id="2077276"/>
    <lineage>
        <taxon>Eukaryota</taxon>
        <taxon>Sar</taxon>
        <taxon>Stramenopiles</taxon>
        <taxon>Oomycota</taxon>
        <taxon>Peronosporomycetes</taxon>
        <taxon>Peronosporales</taxon>
        <taxon>Peronosporaceae</taxon>
        <taxon>Phytophthora</taxon>
    </lineage>
</organism>
<dbReference type="EMBL" id="BSXW01000371">
    <property type="protein sequence ID" value="GMF20266.1"/>
    <property type="molecule type" value="Genomic_DNA"/>
</dbReference>
<name>A0A9W6WNA0_9STRA</name>
<sequence length="102" mass="11329">MGVLLSPLACFSSIVIEDFVMAPIKANTLGESNDDDKVENFVRHPPIRLSTLDLLARSSPEGITAWHDADVPAKVRREMHQLAKVEMEESLRTQQVCVPTKS</sequence>
<reference evidence="1" key="1">
    <citation type="submission" date="2023-04" db="EMBL/GenBank/DDBJ databases">
        <title>Phytophthora lilii NBRC 32176.</title>
        <authorList>
            <person name="Ichikawa N."/>
            <person name="Sato H."/>
            <person name="Tonouchi N."/>
        </authorList>
    </citation>
    <scope>NUCLEOTIDE SEQUENCE</scope>
    <source>
        <strain evidence="1">NBRC 32176</strain>
    </source>
</reference>
<evidence type="ECO:0000313" key="2">
    <source>
        <dbReference type="Proteomes" id="UP001165083"/>
    </source>
</evidence>
<accession>A0A9W6WNA0</accession>
<comment type="caution">
    <text evidence="1">The sequence shown here is derived from an EMBL/GenBank/DDBJ whole genome shotgun (WGS) entry which is preliminary data.</text>
</comment>